<name>A0A023DAM3_ACIMT</name>
<protein>
    <submittedName>
        <fullName evidence="1">Uncharacterized protein</fullName>
    </submittedName>
</protein>
<comment type="caution">
    <text evidence="1">The sequence shown here is derived from an EMBL/GenBank/DDBJ whole genome shotgun (WGS) entry which is preliminary data.</text>
</comment>
<dbReference type="Proteomes" id="UP000019760">
    <property type="component" value="Unassembled WGS sequence"/>
</dbReference>
<accession>A0A023DAM3</accession>
<evidence type="ECO:0000313" key="2">
    <source>
        <dbReference type="Proteomes" id="UP000019760"/>
    </source>
</evidence>
<gene>
    <name evidence="1" type="ORF">Amme_328_014</name>
</gene>
<reference evidence="2" key="1">
    <citation type="journal article" date="2014" name="FEMS Microbiol. Lett.">
        <title>Draft Genomic DNA Sequence of the Facultatively Methylotrophic Bacterium Acidomonas methanolica type strain MB58.</title>
        <authorList>
            <person name="Higashiura N."/>
            <person name="Hadano H."/>
            <person name="Hirakawa H."/>
            <person name="Matsutani M."/>
            <person name="Takabe S."/>
            <person name="Matsushita K."/>
            <person name="Azuma Y."/>
        </authorList>
    </citation>
    <scope>NUCLEOTIDE SEQUENCE [LARGE SCALE GENOMIC DNA]</scope>
    <source>
        <strain evidence="2">MB58</strain>
    </source>
</reference>
<evidence type="ECO:0000313" key="1">
    <source>
        <dbReference type="EMBL" id="GAJ30775.1"/>
    </source>
</evidence>
<dbReference type="EMBL" id="BAND01000288">
    <property type="protein sequence ID" value="GAJ30775.1"/>
    <property type="molecule type" value="Genomic_DNA"/>
</dbReference>
<dbReference type="AlphaFoldDB" id="A0A023DAM3"/>
<proteinExistence type="predicted"/>
<keyword evidence="2" id="KW-1185">Reference proteome</keyword>
<sequence length="116" mass="12264">MTGVTGCNGPGLTRIAHHFRVYRLFDRGYLTRDIGHDASGQGGVPIDDGQEGIMEITDQMPSIRDLDGGRGTLPNAVGIGSCAITGDTLDAGMIAEPRRECAPLPSGQQIDHLVSF</sequence>
<organism evidence="1 2">
    <name type="scientific">Acidomonas methanolica NBRC 104435</name>
    <dbReference type="NCBI Taxonomy" id="1231351"/>
    <lineage>
        <taxon>Bacteria</taxon>
        <taxon>Pseudomonadati</taxon>
        <taxon>Pseudomonadota</taxon>
        <taxon>Alphaproteobacteria</taxon>
        <taxon>Acetobacterales</taxon>
        <taxon>Acetobacteraceae</taxon>
        <taxon>Acidomonas</taxon>
    </lineage>
</organism>
<reference evidence="1 2" key="2">
    <citation type="journal article" date="2014" name="FEMS Microbiol. Lett.">
        <title>Draft genomic DNA sequence of the facultatively methylotrophic bacterium Acidomonas methanolica type strain MB58.</title>
        <authorList>
            <person name="Higashiura N."/>
            <person name="Hadano H."/>
            <person name="Hirakawa H."/>
            <person name="Matsutani M."/>
            <person name="Takabe S."/>
            <person name="Matsushita K."/>
            <person name="Azuma Y."/>
        </authorList>
    </citation>
    <scope>NUCLEOTIDE SEQUENCE [LARGE SCALE GENOMIC DNA]</scope>
    <source>
        <strain evidence="1 2">MB58</strain>
    </source>
</reference>